<dbReference type="EMBL" id="QJKJ01008573">
    <property type="protein sequence ID" value="RDX79327.1"/>
    <property type="molecule type" value="Genomic_DNA"/>
</dbReference>
<accession>A0A371FLX0</accession>
<dbReference type="AlphaFoldDB" id="A0A371FLX0"/>
<dbReference type="GO" id="GO:0005381">
    <property type="term" value="F:iron ion transmembrane transporter activity"/>
    <property type="evidence" value="ECO:0007669"/>
    <property type="project" value="UniProtKB-UniRule"/>
</dbReference>
<dbReference type="GO" id="GO:0016020">
    <property type="term" value="C:membrane"/>
    <property type="evidence" value="ECO:0007669"/>
    <property type="project" value="UniProtKB-SubCell"/>
</dbReference>
<evidence type="ECO:0000256" key="7">
    <source>
        <dbReference type="RuleBase" id="RU365065"/>
    </source>
</evidence>
<feature type="transmembrane region" description="Helical" evidence="7">
    <location>
        <begin position="541"/>
        <end position="562"/>
    </location>
</feature>
<evidence type="ECO:0000256" key="5">
    <source>
        <dbReference type="ARBA" id="ARBA00022989"/>
    </source>
</evidence>
<evidence type="ECO:0000256" key="3">
    <source>
        <dbReference type="ARBA" id="ARBA00022448"/>
    </source>
</evidence>
<evidence type="ECO:0000313" key="9">
    <source>
        <dbReference type="Proteomes" id="UP000257109"/>
    </source>
</evidence>
<dbReference type="InterPro" id="IPR009716">
    <property type="entry name" value="Ferroportin-1"/>
</dbReference>
<dbReference type="Pfam" id="PF06963">
    <property type="entry name" value="FPN1"/>
    <property type="match status" value="2"/>
</dbReference>
<evidence type="ECO:0000313" key="8">
    <source>
        <dbReference type="EMBL" id="RDX79327.1"/>
    </source>
</evidence>
<reference evidence="8" key="1">
    <citation type="submission" date="2018-05" db="EMBL/GenBank/DDBJ databases">
        <title>Draft genome of Mucuna pruriens seed.</title>
        <authorList>
            <person name="Nnadi N.E."/>
            <person name="Vos R."/>
            <person name="Hasami M.H."/>
            <person name="Devisetty U.K."/>
            <person name="Aguiy J.C."/>
        </authorList>
    </citation>
    <scope>NUCLEOTIDE SEQUENCE [LARGE SCALE GENOMIC DNA]</scope>
    <source>
        <strain evidence="8">JCA_2017</strain>
    </source>
</reference>
<keyword evidence="6 7" id="KW-0472">Membrane</keyword>
<protein>
    <recommendedName>
        <fullName evidence="7">Solute carrier family 40 member</fullName>
    </recommendedName>
</protein>
<keyword evidence="5 7" id="KW-1133">Transmembrane helix</keyword>
<comment type="subcellular location">
    <subcellularLocation>
        <location evidence="1 7">Membrane</location>
        <topology evidence="1 7">Multi-pass membrane protein</topology>
    </subcellularLocation>
</comment>
<feature type="transmembrane region" description="Helical" evidence="7">
    <location>
        <begin position="256"/>
        <end position="281"/>
    </location>
</feature>
<dbReference type="STRING" id="157652.A0A371FLX0"/>
<feature type="transmembrane region" description="Helical" evidence="7">
    <location>
        <begin position="221"/>
        <end position="244"/>
    </location>
</feature>
<feature type="transmembrane region" description="Helical" evidence="7">
    <location>
        <begin position="504"/>
        <end position="521"/>
    </location>
</feature>
<name>A0A371FLX0_MUCPR</name>
<dbReference type="Proteomes" id="UP000257109">
    <property type="component" value="Unassembled WGS sequence"/>
</dbReference>
<evidence type="ECO:0000256" key="6">
    <source>
        <dbReference type="ARBA" id="ARBA00023136"/>
    </source>
</evidence>
<feature type="transmembrane region" description="Helical" evidence="7">
    <location>
        <begin position="413"/>
        <end position="434"/>
    </location>
</feature>
<feature type="transmembrane region" description="Helical" evidence="7">
    <location>
        <begin position="333"/>
        <end position="355"/>
    </location>
</feature>
<dbReference type="PANTHER" id="PTHR11660:SF53">
    <property type="entry name" value="SOLUTE CARRIER FAMILY 40 MEMBER 3, CHLOROPLASTIC"/>
    <property type="match status" value="1"/>
</dbReference>
<dbReference type="InterPro" id="IPR036259">
    <property type="entry name" value="MFS_trans_sf"/>
</dbReference>
<keyword evidence="7" id="KW-0406">Ion transport</keyword>
<gene>
    <name evidence="8" type="primary">IREG3</name>
    <name evidence="8" type="ORF">CR513_40263</name>
</gene>
<comment type="function">
    <text evidence="7">May be involved in iron transport and iron homeostasis.</text>
</comment>
<proteinExistence type="inferred from homology"/>
<dbReference type="OrthoDB" id="648861at2759"/>
<feature type="transmembrane region" description="Helical" evidence="7">
    <location>
        <begin position="569"/>
        <end position="592"/>
    </location>
</feature>
<keyword evidence="3 7" id="KW-0813">Transport</keyword>
<evidence type="ECO:0000256" key="1">
    <source>
        <dbReference type="ARBA" id="ARBA00004141"/>
    </source>
</evidence>
<keyword evidence="4 7" id="KW-0812">Transmembrane</keyword>
<sequence length="626" mass="67230">MAIATTTLSLHFGKFPIRQTHSSSPIRHRIPSGRGLNLNYPRASHRFACFGSKCSITDTDVHLDHVTADEDEGQGRGVDVVEPHCPVPFVKLKTDILETESLNLLAEATFVDTLLTALPVLSEEEQHALSATPAHPAGLHAFYASCIAANVVEQLWNFAWPSAIALIHPSLLPVAVMGFFTKVATIVGGPLVGKVMDHFPRMPAYNCLTIIQAIKQHIARFLKGVILSIVQAAAQLLSAAMIIHAHSVRTTSLSSLLLRPWFVILVSAGAIERLCGVALGVANERDWVVLLAGVNRPIALAQANAVLNRIDLLCEIAGAVLFGFLLSKFHPVICLKFASGLMMGFLPVTILFTYLTNKLSTGVLDRPKPSQTCCRTFNEDSATDANSIVFQGLEAIKLGWKEYLGQPVLPASLAWVLLYFNIVLAPGSLLTAFLTQRGLHPSIIGGFSGMCAFMGVAATFVSSTLIKQFGILKAGAVGLVFQALLLSMAVAVYWSGSISQQSPLLTFLFLIILSRLGHMSYDVVGAQILQTGIPSSKANLIGTTEIAVASLAESIMLGVAIIANDPCHFGCLALLSLLSVLGAAWMFCRWMLNPTDEQKSLFSYDPHCSISCLSAKAVGCGQDPKY</sequence>
<comment type="caution">
    <text evidence="7">Lacks conserved residue(s) required for the propagation of feature annotation.</text>
</comment>
<keyword evidence="9" id="KW-1185">Reference proteome</keyword>
<comment type="similarity">
    <text evidence="2 7">Belongs to the ferroportin (FP) (TC 2.A.100) family. SLC40A subfamily.</text>
</comment>
<evidence type="ECO:0000256" key="4">
    <source>
        <dbReference type="ARBA" id="ARBA00022692"/>
    </source>
</evidence>
<dbReference type="SUPFAM" id="SSF103473">
    <property type="entry name" value="MFS general substrate transporter"/>
    <property type="match status" value="1"/>
</dbReference>
<dbReference type="PANTHER" id="PTHR11660">
    <property type="entry name" value="SOLUTE CARRIER FAMILY 40 MEMBER"/>
    <property type="match status" value="1"/>
</dbReference>
<organism evidence="8 9">
    <name type="scientific">Mucuna pruriens</name>
    <name type="common">Velvet bean</name>
    <name type="synonym">Dolichos pruriens</name>
    <dbReference type="NCBI Taxonomy" id="157652"/>
    <lineage>
        <taxon>Eukaryota</taxon>
        <taxon>Viridiplantae</taxon>
        <taxon>Streptophyta</taxon>
        <taxon>Embryophyta</taxon>
        <taxon>Tracheophyta</taxon>
        <taxon>Spermatophyta</taxon>
        <taxon>Magnoliopsida</taxon>
        <taxon>eudicotyledons</taxon>
        <taxon>Gunneridae</taxon>
        <taxon>Pentapetalae</taxon>
        <taxon>rosids</taxon>
        <taxon>fabids</taxon>
        <taxon>Fabales</taxon>
        <taxon>Fabaceae</taxon>
        <taxon>Papilionoideae</taxon>
        <taxon>50 kb inversion clade</taxon>
        <taxon>NPAAA clade</taxon>
        <taxon>indigoferoid/millettioid clade</taxon>
        <taxon>Phaseoleae</taxon>
        <taxon>Mucuna</taxon>
    </lineage>
</organism>
<evidence type="ECO:0000256" key="2">
    <source>
        <dbReference type="ARBA" id="ARBA00006279"/>
    </source>
</evidence>
<comment type="caution">
    <text evidence="8">The sequence shown here is derived from an EMBL/GenBank/DDBJ whole genome shotgun (WGS) entry which is preliminary data.</text>
</comment>
<feature type="transmembrane region" description="Helical" evidence="7">
    <location>
        <begin position="446"/>
        <end position="466"/>
    </location>
</feature>
<feature type="transmembrane region" description="Helical" evidence="7">
    <location>
        <begin position="472"/>
        <end position="492"/>
    </location>
</feature>